<dbReference type="PANTHER" id="PTHR10579">
    <property type="entry name" value="CALCIUM-ACTIVATED CHLORIDE CHANNEL REGULATOR"/>
    <property type="match status" value="1"/>
</dbReference>
<feature type="compositionally biased region" description="Basic and acidic residues" evidence="1">
    <location>
        <begin position="539"/>
        <end position="550"/>
    </location>
</feature>
<dbReference type="Proteomes" id="UP000199400">
    <property type="component" value="Unassembled WGS sequence"/>
</dbReference>
<dbReference type="InterPro" id="IPR002035">
    <property type="entry name" value="VWF_A"/>
</dbReference>
<dbReference type="PANTHER" id="PTHR10579:SF43">
    <property type="entry name" value="ZINC FINGER (C3HC4-TYPE RING FINGER) FAMILY PROTEIN"/>
    <property type="match status" value="1"/>
</dbReference>
<feature type="signal peptide" evidence="2">
    <location>
        <begin position="1"/>
        <end position="23"/>
    </location>
</feature>
<gene>
    <name evidence="4" type="ORF">SAMN02745121_00169</name>
</gene>
<dbReference type="Gene3D" id="3.40.50.410">
    <property type="entry name" value="von Willebrand factor, type A domain"/>
    <property type="match status" value="1"/>
</dbReference>
<dbReference type="SUPFAM" id="SSF53300">
    <property type="entry name" value="vWA-like"/>
    <property type="match status" value="1"/>
</dbReference>
<feature type="chain" id="PRO_5011658277" evidence="2">
    <location>
        <begin position="24"/>
        <end position="550"/>
    </location>
</feature>
<dbReference type="Pfam" id="PF00092">
    <property type="entry name" value="VWA"/>
    <property type="match status" value="1"/>
</dbReference>
<dbReference type="SMART" id="SM00327">
    <property type="entry name" value="VWA"/>
    <property type="match status" value="1"/>
</dbReference>
<dbReference type="EMBL" id="FOMX01000002">
    <property type="protein sequence ID" value="SFD48113.1"/>
    <property type="molecule type" value="Genomic_DNA"/>
</dbReference>
<dbReference type="AlphaFoldDB" id="A0A1I1SW46"/>
<dbReference type="PROSITE" id="PS50234">
    <property type="entry name" value="VWFA"/>
    <property type="match status" value="1"/>
</dbReference>
<keyword evidence="5" id="KW-1185">Reference proteome</keyword>
<feature type="domain" description="VWFA" evidence="3">
    <location>
        <begin position="151"/>
        <end position="324"/>
    </location>
</feature>
<dbReference type="OrthoDB" id="9784383at2"/>
<evidence type="ECO:0000256" key="1">
    <source>
        <dbReference type="SAM" id="MobiDB-lite"/>
    </source>
</evidence>
<dbReference type="STRING" id="54.SAMN02745121_00169"/>
<keyword evidence="2" id="KW-0732">Signal</keyword>
<dbReference type="RefSeq" id="WP_096333260.1">
    <property type="nucleotide sequence ID" value="NZ_FOMX01000002.1"/>
</dbReference>
<organism evidence="4 5">
    <name type="scientific">Nannocystis exedens</name>
    <dbReference type="NCBI Taxonomy" id="54"/>
    <lineage>
        <taxon>Bacteria</taxon>
        <taxon>Pseudomonadati</taxon>
        <taxon>Myxococcota</taxon>
        <taxon>Polyangia</taxon>
        <taxon>Nannocystales</taxon>
        <taxon>Nannocystaceae</taxon>
        <taxon>Nannocystis</taxon>
    </lineage>
</organism>
<proteinExistence type="predicted"/>
<dbReference type="InterPro" id="IPR051266">
    <property type="entry name" value="CLCR"/>
</dbReference>
<evidence type="ECO:0000256" key="2">
    <source>
        <dbReference type="SAM" id="SignalP"/>
    </source>
</evidence>
<accession>A0A1I1SW46</accession>
<feature type="region of interest" description="Disordered" evidence="1">
    <location>
        <begin position="506"/>
        <end position="550"/>
    </location>
</feature>
<name>A0A1I1SW46_9BACT</name>
<dbReference type="InterPro" id="IPR036465">
    <property type="entry name" value="vWFA_dom_sf"/>
</dbReference>
<evidence type="ECO:0000259" key="3">
    <source>
        <dbReference type="PROSITE" id="PS50234"/>
    </source>
</evidence>
<evidence type="ECO:0000313" key="4">
    <source>
        <dbReference type="EMBL" id="SFD48113.1"/>
    </source>
</evidence>
<reference evidence="5" key="1">
    <citation type="submission" date="2016-10" db="EMBL/GenBank/DDBJ databases">
        <authorList>
            <person name="Varghese N."/>
            <person name="Submissions S."/>
        </authorList>
    </citation>
    <scope>NUCLEOTIDE SEQUENCE [LARGE SCALE GENOMIC DNA]</scope>
    <source>
        <strain evidence="5">ATCC 25963</strain>
    </source>
</reference>
<protein>
    <submittedName>
        <fullName evidence="4">Ca-activated chloride channel family protein</fullName>
    </submittedName>
</protein>
<sequence length="550" mass="58515">MPIRLRSLACLAAFSLLTTAAGAAPDKERERREPQPMKANVYDFSADTFAAEMMAPSPAMGATPGGAQDIQYFRDRVKAGEVPHPNTFTPEGLFSEHDLPLVAGRACDQLLCTVGEATGAALLAQPDVQYLAQLGFSSGLDPKTFKRAPLNLVAVIDKSGSMSGQPLDLVRESLYRVLDQLGPDDQLSIVLYGDRAHVHMAPTSARDKRAIAAHIAGIESAGSTAMEEGLRVGYDLARRSGHGFKGTTRVMLFTDERPNVGATDKQSFMGMARDASHGGIGLTTVGVGVQFGAELATAISSVRGGNLFFFPDAARMTKVFREEFDTMVTELAHDLKLEVRPAAGLKIAGVYGIPGKAIEWAPGGAIRLSVETIFLSRKKGAIYVGFGPADRNLPAPRAVADRPLGRVSLAYTEAAVGKPRSSAVDLVYKPGSNASVGLVRGARLVDQATALAKAAALHHEQNDQEGAYQLVHALASLYRQDRDPDLAEERTLVFALERTFARLSGHAGEPTPAAPAVDRVSGLPPAPSSRRSPVVTAGPRHDLLDRIDQP</sequence>
<evidence type="ECO:0000313" key="5">
    <source>
        <dbReference type="Proteomes" id="UP000199400"/>
    </source>
</evidence>